<reference evidence="1" key="1">
    <citation type="submission" date="2011-11" db="EMBL/GenBank/DDBJ databases">
        <title>The Genome Sequence of Fusarium oxysporum PHW808.</title>
        <authorList>
            <consortium name="The Broad Institute Genome Sequencing Platform"/>
            <person name="Ma L.-J."/>
            <person name="Gale L.R."/>
            <person name="Schwartz D.C."/>
            <person name="Zhou S."/>
            <person name="Corby-Kistler H."/>
            <person name="Young S.K."/>
            <person name="Zeng Q."/>
            <person name="Gargeya S."/>
            <person name="Fitzgerald M."/>
            <person name="Haas B."/>
            <person name="Abouelleil A."/>
            <person name="Alvarado L."/>
            <person name="Arachchi H.M."/>
            <person name="Berlin A."/>
            <person name="Brown A."/>
            <person name="Chapman S.B."/>
            <person name="Chen Z."/>
            <person name="Dunbar C."/>
            <person name="Freedman E."/>
            <person name="Gearin G."/>
            <person name="Goldberg J."/>
            <person name="Griggs A."/>
            <person name="Gujja S."/>
            <person name="Heiman D."/>
            <person name="Howarth C."/>
            <person name="Larson L."/>
            <person name="Lui A."/>
            <person name="MacDonald P.J.P."/>
            <person name="Montmayeur A."/>
            <person name="Murphy C."/>
            <person name="Neiman D."/>
            <person name="Pearson M."/>
            <person name="Priest M."/>
            <person name="Roberts A."/>
            <person name="Saif S."/>
            <person name="Shea T."/>
            <person name="Shenoy N."/>
            <person name="Sisk P."/>
            <person name="Stolte C."/>
            <person name="Sykes S."/>
            <person name="Wortman J."/>
            <person name="Nusbaum C."/>
            <person name="Birren B."/>
        </authorList>
    </citation>
    <scope>NUCLEOTIDE SEQUENCE [LARGE SCALE GENOMIC DNA]</scope>
    <source>
        <strain evidence="1">54008</strain>
    </source>
</reference>
<sequence>MDVREPFSYENLVQSAIVLFDCLAAKIDLVFNLMANRITL</sequence>
<evidence type="ECO:0000313" key="1">
    <source>
        <dbReference type="EMBL" id="EXL70565.1"/>
    </source>
</evidence>
<accession>X0HFM8</accession>
<reference evidence="1" key="2">
    <citation type="submission" date="2012-05" db="EMBL/GenBank/DDBJ databases">
        <title>The Genome Annotation of Fusarium oxysporum PHW808.</title>
        <authorList>
            <consortium name="The Broad Institute Genomics Platform"/>
            <person name="Ma L.-J."/>
            <person name="Corby-Kistler H."/>
            <person name="Broz K."/>
            <person name="Gale L.R."/>
            <person name="Jonkers W."/>
            <person name="O'Donnell K."/>
            <person name="Ploetz R."/>
            <person name="Steinberg C."/>
            <person name="Schwartz D.C."/>
            <person name="VanEtten H."/>
            <person name="Zhou S."/>
            <person name="Young S.K."/>
            <person name="Zeng Q."/>
            <person name="Gargeya S."/>
            <person name="Fitzgerald M."/>
            <person name="Abouelleil A."/>
            <person name="Alvarado L."/>
            <person name="Chapman S.B."/>
            <person name="Gainer-Dewar J."/>
            <person name="Goldberg J."/>
            <person name="Griggs A."/>
            <person name="Gujja S."/>
            <person name="Hansen M."/>
            <person name="Howarth C."/>
            <person name="Imamovic A."/>
            <person name="Ireland A."/>
            <person name="Larimer J."/>
            <person name="McCowan C."/>
            <person name="Murphy C."/>
            <person name="Pearson M."/>
            <person name="Poon T.W."/>
            <person name="Priest M."/>
            <person name="Roberts A."/>
            <person name="Saif S."/>
            <person name="Shea T."/>
            <person name="Sykes S."/>
            <person name="Wortman J."/>
            <person name="Nusbaum C."/>
            <person name="Birren B."/>
        </authorList>
    </citation>
    <scope>NUCLEOTIDE SEQUENCE</scope>
    <source>
        <strain evidence="1">54008</strain>
    </source>
</reference>
<dbReference type="Proteomes" id="UP000030676">
    <property type="component" value="Unassembled WGS sequence"/>
</dbReference>
<gene>
    <name evidence="1" type="ORF">FOPG_13627</name>
</gene>
<dbReference type="AlphaFoldDB" id="X0HFM8"/>
<name>X0HFM8_FUSOX</name>
<dbReference type="EMBL" id="JH658902">
    <property type="protein sequence ID" value="EXL70565.1"/>
    <property type="molecule type" value="Genomic_DNA"/>
</dbReference>
<proteinExistence type="predicted"/>
<protein>
    <submittedName>
        <fullName evidence="1">Uncharacterized protein</fullName>
    </submittedName>
</protein>
<organism evidence="1">
    <name type="scientific">Fusarium oxysporum f. sp. conglutinans race 2 54008</name>
    <dbReference type="NCBI Taxonomy" id="1089457"/>
    <lineage>
        <taxon>Eukaryota</taxon>
        <taxon>Fungi</taxon>
        <taxon>Dikarya</taxon>
        <taxon>Ascomycota</taxon>
        <taxon>Pezizomycotina</taxon>
        <taxon>Sordariomycetes</taxon>
        <taxon>Hypocreomycetidae</taxon>
        <taxon>Hypocreales</taxon>
        <taxon>Nectriaceae</taxon>
        <taxon>Fusarium</taxon>
        <taxon>Fusarium oxysporum species complex</taxon>
    </lineage>
</organism>
<dbReference type="HOGENOM" id="CLU_3299450_0_0_1"/>